<reference evidence="1" key="1">
    <citation type="submission" date="2025-08" db="UniProtKB">
        <authorList>
            <consortium name="Ensembl"/>
        </authorList>
    </citation>
    <scope>IDENTIFICATION</scope>
</reference>
<proteinExistence type="predicted"/>
<reference evidence="1" key="2">
    <citation type="submission" date="2025-09" db="UniProtKB">
        <authorList>
            <consortium name="Ensembl"/>
        </authorList>
    </citation>
    <scope>IDENTIFICATION</scope>
</reference>
<accession>A0A8D0DRR2</accession>
<name>A0A8D0DRR2_SALMN</name>
<evidence type="ECO:0000313" key="2">
    <source>
        <dbReference type="Proteomes" id="UP000694421"/>
    </source>
</evidence>
<evidence type="ECO:0000313" key="1">
    <source>
        <dbReference type="Ensembl" id="ENSSMRP00000020643.1"/>
    </source>
</evidence>
<keyword evidence="2" id="KW-1185">Reference proteome</keyword>
<organism evidence="1 2">
    <name type="scientific">Salvator merianae</name>
    <name type="common">Argentine black and white tegu</name>
    <name type="synonym">Tupinambis merianae</name>
    <dbReference type="NCBI Taxonomy" id="96440"/>
    <lineage>
        <taxon>Eukaryota</taxon>
        <taxon>Metazoa</taxon>
        <taxon>Chordata</taxon>
        <taxon>Craniata</taxon>
        <taxon>Vertebrata</taxon>
        <taxon>Euteleostomi</taxon>
        <taxon>Lepidosauria</taxon>
        <taxon>Squamata</taxon>
        <taxon>Bifurcata</taxon>
        <taxon>Unidentata</taxon>
        <taxon>Episquamata</taxon>
        <taxon>Laterata</taxon>
        <taxon>Teiioidea</taxon>
        <taxon>Teiidae</taxon>
        <taxon>Salvator</taxon>
    </lineage>
</organism>
<sequence length="66" mass="7636">NEPADRPSPFPPESLIPPLMPCLNYSQTTTADFQRVWVVNTNFPFFFHQQTCPLDQNIQEIKVTLD</sequence>
<protein>
    <submittedName>
        <fullName evidence="1">Uncharacterized protein</fullName>
    </submittedName>
</protein>
<dbReference type="Proteomes" id="UP000694421">
    <property type="component" value="Unplaced"/>
</dbReference>
<dbReference type="Ensembl" id="ENSSMRT00000024188.1">
    <property type="protein sequence ID" value="ENSSMRP00000020643.1"/>
    <property type="gene ID" value="ENSSMRG00000016058.1"/>
</dbReference>
<dbReference type="AlphaFoldDB" id="A0A8D0DRR2"/>